<dbReference type="GO" id="GO:0046872">
    <property type="term" value="F:metal ion binding"/>
    <property type="evidence" value="ECO:0007669"/>
    <property type="project" value="UniProtKB-KW"/>
</dbReference>
<dbReference type="Gene3D" id="3.10.180.10">
    <property type="entry name" value="2,3-Dihydroxybiphenyl 1,2-Dioxygenase, domain 1"/>
    <property type="match status" value="2"/>
</dbReference>
<dbReference type="KEGG" id="cvn:111134597"/>
<evidence type="ECO:0000256" key="1">
    <source>
        <dbReference type="ARBA" id="ARBA00001962"/>
    </source>
</evidence>
<feature type="domain" description="VOC" evidence="6">
    <location>
        <begin position="182"/>
        <end position="347"/>
    </location>
</feature>
<dbReference type="CDD" id="cd07250">
    <property type="entry name" value="HPPD_C_like"/>
    <property type="match status" value="1"/>
</dbReference>
<dbReference type="GeneID" id="111134597"/>
<reference evidence="8" key="1">
    <citation type="submission" date="2025-08" db="UniProtKB">
        <authorList>
            <consortium name="RefSeq"/>
        </authorList>
    </citation>
    <scope>IDENTIFICATION</scope>
    <source>
        <tissue evidence="8">Whole sample</tissue>
    </source>
</reference>
<dbReference type="InterPro" id="IPR037523">
    <property type="entry name" value="VOC_core"/>
</dbReference>
<dbReference type="GO" id="GO:0009072">
    <property type="term" value="P:aromatic amino acid metabolic process"/>
    <property type="evidence" value="ECO:0007669"/>
    <property type="project" value="InterPro"/>
</dbReference>
<dbReference type="RefSeq" id="XP_022339469.1">
    <property type="nucleotide sequence ID" value="XM_022483761.1"/>
</dbReference>
<dbReference type="PANTHER" id="PTHR11959">
    <property type="entry name" value="4-HYDROXYPHENYLPYRUVATE DIOXYGENASE"/>
    <property type="match status" value="1"/>
</dbReference>
<evidence type="ECO:0000313" key="8">
    <source>
        <dbReference type="RefSeq" id="XP_022339469.1"/>
    </source>
</evidence>
<comment type="cofactor">
    <cofactor evidence="1">
        <name>Fe cation</name>
        <dbReference type="ChEBI" id="CHEBI:24875"/>
    </cofactor>
</comment>
<keyword evidence="3" id="KW-0479">Metal-binding</keyword>
<accession>A0A8B8EIC8</accession>
<keyword evidence="4" id="KW-0677">Repeat</keyword>
<protein>
    <submittedName>
        <fullName evidence="8">4-hydroxyphenylpyruvate dioxygenase-like protein isoform X1</fullName>
    </submittedName>
</protein>
<dbReference type="Pfam" id="PF00903">
    <property type="entry name" value="Glyoxalase"/>
    <property type="match status" value="1"/>
</dbReference>
<dbReference type="GO" id="GO:0003868">
    <property type="term" value="F:4-hydroxyphenylpyruvate dioxygenase activity"/>
    <property type="evidence" value="ECO:0007669"/>
    <property type="project" value="InterPro"/>
</dbReference>
<evidence type="ECO:0000256" key="5">
    <source>
        <dbReference type="ARBA" id="ARBA00023004"/>
    </source>
</evidence>
<dbReference type="AlphaFoldDB" id="A0A8B8EIC8"/>
<dbReference type="InterPro" id="IPR029068">
    <property type="entry name" value="Glyas_Bleomycin-R_OHBP_Dase"/>
</dbReference>
<dbReference type="Proteomes" id="UP000694844">
    <property type="component" value="Chromosome 5"/>
</dbReference>
<keyword evidence="7" id="KW-1185">Reference proteome</keyword>
<sequence>METGSLHHVEIGTTDGEAVVGLLKTKYGFRFTAQRTCSYCKQWVLEAGKVVILVTEATSKFHLEENDVENVSYNDPLFNVWSNPENNRFYDENTVFNIALKVTDMQQVVNNVIEGGGVVVTPPTSIKDEHGEIDIAVVKSCIGNVYHTLLSYHKYSGHFLPGFTIAENTVIERERNYGLVTHIDHIAFVCDQGSTPHILKWYEKCLCMRRFLINSNEDEDEGFLISDTGIGMRIKAMEYWKCSETGLTSGNSKESIRFVLVESLKGQGANQVNIFLEDHGGPGVQHMGLYTPDIRAAISSFKDGGAPFVEPPQAYYEDELKLAEMKRVGFCVEELMSCGVLLDTEADVDQETENQCENHRYILQKFTKPIFSRRTFFLELIQRVGAQGFGAGNITALWRAVQANLTQHKNSSS</sequence>
<dbReference type="SUPFAM" id="SSF54593">
    <property type="entry name" value="Glyoxalase/Bleomycin resistance protein/Dihydroxybiphenyl dioxygenase"/>
    <property type="match status" value="1"/>
</dbReference>
<dbReference type="PANTHER" id="PTHR11959:SF10">
    <property type="entry name" value="4-HYDROXYPHENYLPYRUVATE DIOXYGENASE-LIKE PROTEIN"/>
    <property type="match status" value="1"/>
</dbReference>
<comment type="similarity">
    <text evidence="2">Belongs to the 4HPPD family.</text>
</comment>
<feature type="domain" description="VOC" evidence="6">
    <location>
        <begin position="5"/>
        <end position="152"/>
    </location>
</feature>
<dbReference type="InterPro" id="IPR005956">
    <property type="entry name" value="4OHPhenylPyrv_dOase"/>
</dbReference>
<organism evidence="7 8">
    <name type="scientific">Crassostrea virginica</name>
    <name type="common">Eastern oyster</name>
    <dbReference type="NCBI Taxonomy" id="6565"/>
    <lineage>
        <taxon>Eukaryota</taxon>
        <taxon>Metazoa</taxon>
        <taxon>Spiralia</taxon>
        <taxon>Lophotrochozoa</taxon>
        <taxon>Mollusca</taxon>
        <taxon>Bivalvia</taxon>
        <taxon>Autobranchia</taxon>
        <taxon>Pteriomorphia</taxon>
        <taxon>Ostreida</taxon>
        <taxon>Ostreoidea</taxon>
        <taxon>Ostreidae</taxon>
        <taxon>Crassostrea</taxon>
    </lineage>
</organism>
<evidence type="ECO:0000256" key="2">
    <source>
        <dbReference type="ARBA" id="ARBA00005877"/>
    </source>
</evidence>
<evidence type="ECO:0000256" key="4">
    <source>
        <dbReference type="ARBA" id="ARBA00022737"/>
    </source>
</evidence>
<dbReference type="InterPro" id="IPR004360">
    <property type="entry name" value="Glyas_Fos-R_dOase_dom"/>
</dbReference>
<dbReference type="InterPro" id="IPR041735">
    <property type="entry name" value="4OHPhenylPyrv_dOase_C"/>
</dbReference>
<proteinExistence type="inferred from homology"/>
<dbReference type="PROSITE" id="PS51819">
    <property type="entry name" value="VOC"/>
    <property type="match status" value="2"/>
</dbReference>
<name>A0A8B8EIC8_CRAVI</name>
<evidence type="ECO:0000256" key="3">
    <source>
        <dbReference type="ARBA" id="ARBA00022723"/>
    </source>
</evidence>
<gene>
    <name evidence="8" type="primary">LOC111134597</name>
</gene>
<evidence type="ECO:0000313" key="7">
    <source>
        <dbReference type="Proteomes" id="UP000694844"/>
    </source>
</evidence>
<evidence type="ECO:0000259" key="6">
    <source>
        <dbReference type="PROSITE" id="PS51819"/>
    </source>
</evidence>
<keyword evidence="5" id="KW-0408">Iron</keyword>